<dbReference type="RefSeq" id="WP_345264882.1">
    <property type="nucleotide sequence ID" value="NZ_BAABIM010000002.1"/>
</dbReference>
<dbReference type="PANTHER" id="PTHR33514:SF13">
    <property type="entry name" value="PROTEIN ABCI12, CHLOROPLASTIC"/>
    <property type="match status" value="1"/>
</dbReference>
<accession>A0ABP8W512</accession>
<feature type="transmembrane region" description="Helical" evidence="5">
    <location>
        <begin position="43"/>
        <end position="61"/>
    </location>
</feature>
<evidence type="ECO:0000256" key="4">
    <source>
        <dbReference type="ARBA" id="ARBA00023136"/>
    </source>
</evidence>
<dbReference type="EMBL" id="BAABIM010000002">
    <property type="protein sequence ID" value="GAA4681060.1"/>
    <property type="molecule type" value="Genomic_DNA"/>
</dbReference>
<keyword evidence="7" id="KW-1185">Reference proteome</keyword>
<protein>
    <submittedName>
        <fullName evidence="6">Energy-coupling factor transporter transmembrane protein EcfT</fullName>
    </submittedName>
</protein>
<dbReference type="Proteomes" id="UP001500621">
    <property type="component" value="Unassembled WGS sequence"/>
</dbReference>
<keyword evidence="3 5" id="KW-1133">Transmembrane helix</keyword>
<dbReference type="InterPro" id="IPR003339">
    <property type="entry name" value="ABC/ECF_trnsptr_transmembrane"/>
</dbReference>
<evidence type="ECO:0000256" key="5">
    <source>
        <dbReference type="SAM" id="Phobius"/>
    </source>
</evidence>
<dbReference type="CDD" id="cd16914">
    <property type="entry name" value="EcfT"/>
    <property type="match status" value="1"/>
</dbReference>
<gene>
    <name evidence="6" type="ORF">GCM10023226_17810</name>
</gene>
<evidence type="ECO:0000313" key="7">
    <source>
        <dbReference type="Proteomes" id="UP001500621"/>
    </source>
</evidence>
<comment type="subcellular location">
    <subcellularLocation>
        <location evidence="1">Membrane</location>
        <topology evidence="1">Multi-pass membrane protein</topology>
    </subcellularLocation>
</comment>
<evidence type="ECO:0000313" key="6">
    <source>
        <dbReference type="EMBL" id="GAA4681060.1"/>
    </source>
</evidence>
<dbReference type="PANTHER" id="PTHR33514">
    <property type="entry name" value="PROTEIN ABCI12, CHLOROPLASTIC"/>
    <property type="match status" value="1"/>
</dbReference>
<sequence length="202" mass="21516">MSDLLGVYQPGTTFLHRMPAGVKLTAMAVISVVVVAYRSPATSGVLVAVVLALLAVARVRLRLLARTLRGLLMVMALLTAWQAWQQGWAHAFAVVGALVGLVLLATVLTVTTSVDELLDTLTRALGPFRRLGVDPALVALAFSLMIRAIPTTLEIGRETRQAAQARGLDRNLRALLTPMVIRSVAHARATGDALHARGIADD</sequence>
<evidence type="ECO:0000256" key="3">
    <source>
        <dbReference type="ARBA" id="ARBA00022989"/>
    </source>
</evidence>
<name>A0ABP8W512_9ACTN</name>
<dbReference type="Pfam" id="PF02361">
    <property type="entry name" value="CbiQ"/>
    <property type="match status" value="1"/>
</dbReference>
<comment type="caution">
    <text evidence="6">The sequence shown here is derived from an EMBL/GenBank/DDBJ whole genome shotgun (WGS) entry which is preliminary data.</text>
</comment>
<proteinExistence type="predicted"/>
<feature type="transmembrane region" description="Helical" evidence="5">
    <location>
        <begin position="68"/>
        <end position="84"/>
    </location>
</feature>
<reference evidence="7" key="1">
    <citation type="journal article" date="2019" name="Int. J. Syst. Evol. Microbiol.">
        <title>The Global Catalogue of Microorganisms (GCM) 10K type strain sequencing project: providing services to taxonomists for standard genome sequencing and annotation.</title>
        <authorList>
            <consortium name="The Broad Institute Genomics Platform"/>
            <consortium name="The Broad Institute Genome Sequencing Center for Infectious Disease"/>
            <person name="Wu L."/>
            <person name="Ma J."/>
        </authorList>
    </citation>
    <scope>NUCLEOTIDE SEQUENCE [LARGE SCALE GENOMIC DNA]</scope>
    <source>
        <strain evidence="7">JCM 18127</strain>
    </source>
</reference>
<keyword evidence="4 5" id="KW-0472">Membrane</keyword>
<organism evidence="6 7">
    <name type="scientific">Nocardioides nanhaiensis</name>
    <dbReference type="NCBI Taxonomy" id="1476871"/>
    <lineage>
        <taxon>Bacteria</taxon>
        <taxon>Bacillati</taxon>
        <taxon>Actinomycetota</taxon>
        <taxon>Actinomycetes</taxon>
        <taxon>Propionibacteriales</taxon>
        <taxon>Nocardioidaceae</taxon>
        <taxon>Nocardioides</taxon>
    </lineage>
</organism>
<evidence type="ECO:0000256" key="2">
    <source>
        <dbReference type="ARBA" id="ARBA00022692"/>
    </source>
</evidence>
<evidence type="ECO:0000256" key="1">
    <source>
        <dbReference type="ARBA" id="ARBA00004141"/>
    </source>
</evidence>
<keyword evidence="2 5" id="KW-0812">Transmembrane</keyword>
<feature type="transmembrane region" description="Helical" evidence="5">
    <location>
        <begin position="90"/>
        <end position="110"/>
    </location>
</feature>